<dbReference type="EC" id="1.1.1.298" evidence="4"/>
<dbReference type="GO" id="GO:0030497">
    <property type="term" value="P:fatty acid elongation"/>
    <property type="evidence" value="ECO:0007669"/>
    <property type="project" value="TreeGrafter"/>
</dbReference>
<reference evidence="13" key="1">
    <citation type="submission" date="2016-06" db="UniProtKB">
        <authorList>
            <consortium name="WormBaseParasite"/>
        </authorList>
    </citation>
    <scope>IDENTIFICATION</scope>
</reference>
<accession>A0A183T0Q0</accession>
<comment type="similarity">
    <text evidence="2">Belongs to the short-chain dehydrogenases/reductases (SDR) family. 17-beta-HSD 3 subfamily.</text>
</comment>
<dbReference type="PROSITE" id="PS00061">
    <property type="entry name" value="ADH_SHORT"/>
    <property type="match status" value="1"/>
</dbReference>
<dbReference type="PANTHER" id="PTHR43086">
    <property type="entry name" value="VERY-LONG-CHAIN 3-OXOOACYL-COA REDUCTASE"/>
    <property type="match status" value="1"/>
</dbReference>
<reference evidence="11 12" key="2">
    <citation type="submission" date="2018-11" db="EMBL/GenBank/DDBJ databases">
        <authorList>
            <consortium name="Pathogen Informatics"/>
        </authorList>
    </citation>
    <scope>NUCLEOTIDE SEQUENCE [LARGE SCALE GENOMIC DNA]</scope>
    <source>
        <strain evidence="11 12">NST_G2</strain>
    </source>
</reference>
<evidence type="ECO:0000313" key="12">
    <source>
        <dbReference type="Proteomes" id="UP000275846"/>
    </source>
</evidence>
<evidence type="ECO:0000256" key="5">
    <source>
        <dbReference type="ARBA" id="ARBA00044059"/>
    </source>
</evidence>
<evidence type="ECO:0000313" key="11">
    <source>
        <dbReference type="EMBL" id="VDL96433.1"/>
    </source>
</evidence>
<dbReference type="CDD" id="cd05233">
    <property type="entry name" value="SDR_c"/>
    <property type="match status" value="1"/>
</dbReference>
<sequence length="204" mass="22382">MCLAGKVCLVVGASSGIGREIALKLGKEGATVICASRRKHLLESLAETIGKNGHPTCMDVEASISRLLGEFGRIDVLVYCAEIFTYSLVKNKFFECWKDMIATNCQANVVSIILSDMLEKDLAGHIIVVSSDAGRAPFPGLSVYSGTKFFTEGFLRSLRLEYKESKIRITSIQPGDVATPGQQWTTDTMASHQKYFFIFIQVLS</sequence>
<evidence type="ECO:0000313" key="13">
    <source>
        <dbReference type="WBParaSite" id="SSLN_0001042401-mRNA-1"/>
    </source>
</evidence>
<dbReference type="STRING" id="70667.A0A183T0Q0"/>
<evidence type="ECO:0000256" key="3">
    <source>
        <dbReference type="ARBA" id="ARBA00043812"/>
    </source>
</evidence>
<dbReference type="Gene3D" id="3.40.50.720">
    <property type="entry name" value="NAD(P)-binding Rossmann-like Domain"/>
    <property type="match status" value="1"/>
</dbReference>
<name>A0A183T0Q0_SCHSO</name>
<organism evidence="13">
    <name type="scientific">Schistocephalus solidus</name>
    <name type="common">Tapeworm</name>
    <dbReference type="NCBI Taxonomy" id="70667"/>
    <lineage>
        <taxon>Eukaryota</taxon>
        <taxon>Metazoa</taxon>
        <taxon>Spiralia</taxon>
        <taxon>Lophotrochozoa</taxon>
        <taxon>Platyhelminthes</taxon>
        <taxon>Cestoda</taxon>
        <taxon>Eucestoda</taxon>
        <taxon>Diphyllobothriidea</taxon>
        <taxon>Diphyllobothriidae</taxon>
        <taxon>Schistocephalus</taxon>
    </lineage>
</organism>
<dbReference type="AlphaFoldDB" id="A0A183T0Q0"/>
<proteinExistence type="inferred from homology"/>
<dbReference type="InterPro" id="IPR020904">
    <property type="entry name" value="Sc_DH/Rdtase_CS"/>
</dbReference>
<dbReference type="EC" id="1.1.1.381" evidence="5"/>
<comment type="catalytic activity">
    <reaction evidence="10">
        <text>3-hydroxypropanoate + NADP(+) = 3-oxopropanoate + NADPH + H(+)</text>
        <dbReference type="Rhea" id="RHEA:26438"/>
        <dbReference type="ChEBI" id="CHEBI:15378"/>
        <dbReference type="ChEBI" id="CHEBI:16510"/>
        <dbReference type="ChEBI" id="CHEBI:33190"/>
        <dbReference type="ChEBI" id="CHEBI:57783"/>
        <dbReference type="ChEBI" id="CHEBI:58349"/>
        <dbReference type="EC" id="1.1.1.298"/>
    </reaction>
</comment>
<protein>
    <recommendedName>
        <fullName evidence="6">NADP-dependent 3-hydroxy acid dehydrogenase YdfG</fullName>
        <ecNumber evidence="4">1.1.1.298</ecNumber>
        <ecNumber evidence="5">1.1.1.381</ecNumber>
    </recommendedName>
    <alternativeName>
        <fullName evidence="8">L-allo-threonine dehydrogenase</fullName>
    </alternativeName>
    <alternativeName>
        <fullName evidence="7">Malonic semialdehyde reductase</fullName>
    </alternativeName>
</protein>
<evidence type="ECO:0000256" key="8">
    <source>
        <dbReference type="ARBA" id="ARBA00044349"/>
    </source>
</evidence>
<dbReference type="PANTHER" id="PTHR43086:SF3">
    <property type="entry name" value="NADP-DEPENDENT 3-HYDROXY ACID DEHYDROGENASE YDFG"/>
    <property type="match status" value="1"/>
</dbReference>
<evidence type="ECO:0000256" key="4">
    <source>
        <dbReference type="ARBA" id="ARBA00044050"/>
    </source>
</evidence>
<dbReference type="PRINTS" id="PR00081">
    <property type="entry name" value="GDHRDH"/>
</dbReference>
<keyword evidence="1" id="KW-0560">Oxidoreductase</keyword>
<dbReference type="GO" id="GO:0005783">
    <property type="term" value="C:endoplasmic reticulum"/>
    <property type="evidence" value="ECO:0007669"/>
    <property type="project" value="TreeGrafter"/>
</dbReference>
<dbReference type="SUPFAM" id="SSF51735">
    <property type="entry name" value="NAD(P)-binding Rossmann-fold domains"/>
    <property type="match status" value="1"/>
</dbReference>
<evidence type="ECO:0000256" key="9">
    <source>
        <dbReference type="ARBA" id="ARBA00045650"/>
    </source>
</evidence>
<evidence type="ECO:0000256" key="6">
    <source>
        <dbReference type="ARBA" id="ARBA00044065"/>
    </source>
</evidence>
<evidence type="ECO:0000256" key="10">
    <source>
        <dbReference type="ARBA" id="ARBA00047274"/>
    </source>
</evidence>
<keyword evidence="12" id="KW-1185">Reference proteome</keyword>
<dbReference type="InterPro" id="IPR002347">
    <property type="entry name" value="SDR_fam"/>
</dbReference>
<dbReference type="WBParaSite" id="SSLN_0001042401-mRNA-1">
    <property type="protein sequence ID" value="SSLN_0001042401-mRNA-1"/>
    <property type="gene ID" value="SSLN_0001042401"/>
</dbReference>
<dbReference type="Pfam" id="PF00106">
    <property type="entry name" value="adh_short"/>
    <property type="match status" value="1"/>
</dbReference>
<evidence type="ECO:0000256" key="2">
    <source>
        <dbReference type="ARBA" id="ARBA00038261"/>
    </source>
</evidence>
<gene>
    <name evidence="11" type="ORF">SSLN_LOCUS10048</name>
</gene>
<evidence type="ECO:0000256" key="1">
    <source>
        <dbReference type="ARBA" id="ARBA00023002"/>
    </source>
</evidence>
<comment type="function">
    <text evidence="9">NADP-dependent dehydrogenase with broad substrate specificity acting on 3-hydroxy acids. Catalyzes the NADP-dependent oxidation of L-allo-threonine to L-2-amino-3-keto-butyrate, which is spontaneously decarboxylated into aminoacetone. Also acts on D-threonine, L-serine, D-serine, D-3-hydroxyisobutyrate, L-3-hydroxyisobutyrate, D-glycerate and L-glycerate. Able to catalyze the reduction of the malonic semialdehyde to 3-hydroxypropionic acid. YdfG is apparently supplementing RutE, the presumed malonic semialdehyde reductase involved in pyrimidine degradation since both are able to detoxify malonic semialdehyde.</text>
</comment>
<dbReference type="Proteomes" id="UP000275846">
    <property type="component" value="Unassembled WGS sequence"/>
</dbReference>
<dbReference type="OrthoDB" id="1933717at2759"/>
<evidence type="ECO:0000256" key="7">
    <source>
        <dbReference type="ARBA" id="ARBA00044271"/>
    </source>
</evidence>
<dbReference type="GO" id="GO:0035527">
    <property type="term" value="F:3-hydroxypropionate dehydrogenase (NADP+) activity"/>
    <property type="evidence" value="ECO:0007669"/>
    <property type="project" value="UniProtKB-EC"/>
</dbReference>
<dbReference type="InterPro" id="IPR036291">
    <property type="entry name" value="NAD(P)-bd_dom_sf"/>
</dbReference>
<comment type="catalytic activity">
    <reaction evidence="3">
        <text>L-allo-threonine + NADP(+) = aminoacetone + CO2 + NADPH</text>
        <dbReference type="Rhea" id="RHEA:43524"/>
        <dbReference type="ChEBI" id="CHEBI:16526"/>
        <dbReference type="ChEBI" id="CHEBI:57783"/>
        <dbReference type="ChEBI" id="CHEBI:58320"/>
        <dbReference type="ChEBI" id="CHEBI:58349"/>
        <dbReference type="ChEBI" id="CHEBI:58585"/>
        <dbReference type="EC" id="1.1.1.381"/>
    </reaction>
</comment>
<dbReference type="EMBL" id="UYSU01035616">
    <property type="protein sequence ID" value="VDL96433.1"/>
    <property type="molecule type" value="Genomic_DNA"/>
</dbReference>